<evidence type="ECO:0000256" key="3">
    <source>
        <dbReference type="ARBA" id="ARBA00022737"/>
    </source>
</evidence>
<feature type="repeat" description="WD" evidence="7">
    <location>
        <begin position="577"/>
        <end position="618"/>
    </location>
</feature>
<protein>
    <recommendedName>
        <fullName evidence="9">TFIID subunit TAF5 NTD2 domain-containing protein</fullName>
    </recommendedName>
</protein>
<reference evidence="10" key="1">
    <citation type="submission" date="2016-04" db="EMBL/GenBank/DDBJ databases">
        <authorList>
            <person name="Evans L.H."/>
            <person name="Alamgir A."/>
            <person name="Owens N."/>
            <person name="Weber N.D."/>
            <person name="Virtaneva K."/>
            <person name="Barbian K."/>
            <person name="Babar A."/>
            <person name="Rosenke K."/>
        </authorList>
    </citation>
    <scope>NUCLEOTIDE SEQUENCE [LARGE SCALE GENOMIC DNA]</scope>
    <source>
        <strain evidence="10">CBS 101.48</strain>
    </source>
</reference>
<proteinExistence type="predicted"/>
<dbReference type="Pfam" id="PF00400">
    <property type="entry name" value="WD40"/>
    <property type="match status" value="6"/>
</dbReference>
<dbReference type="InterPro" id="IPR037264">
    <property type="entry name" value="TFIID_NTD2_sf"/>
</dbReference>
<dbReference type="STRING" id="4829.A0A168R1W2"/>
<evidence type="ECO:0000256" key="5">
    <source>
        <dbReference type="ARBA" id="ARBA00023163"/>
    </source>
</evidence>
<dbReference type="EMBL" id="LT554481">
    <property type="protein sequence ID" value="SAM05958.1"/>
    <property type="molecule type" value="Genomic_DNA"/>
</dbReference>
<dbReference type="PROSITE" id="PS50294">
    <property type="entry name" value="WD_REPEATS_REGION"/>
    <property type="match status" value="5"/>
</dbReference>
<feature type="region of interest" description="Disordered" evidence="8">
    <location>
        <begin position="654"/>
        <end position="693"/>
    </location>
</feature>
<sequence>MAHLPFYGNTSSTSNNNNSNSNSNHSLLVNTMVGPANNTNYPPSSSSMPTTATNGIGTANLGDFTTARRDMHKPTSSDLQKIITAYFERKGYSPANLASLRDASGNTISMEQLAQYIKANHSNDNGSNRLSTISSNPVLQHLLDNDGSQDDLYGDPDAYAASYHQLREWISKALDLYKSDLSTLLYPIFVHIYLDLVSKDLQEQANFFLQHYRSDHINGNRDHGHEIDQLDRINTPQQVSESALSQKYRNNKYHITMFAIPYELFINYIHEFKRMNLARIVDQHLSIEVTHEKSAGGTNGMHNGICIMSDEADVSTDRLKKENDLMDIDGSRSSGGGETLKQVKQEATVDSPVLADISTPPTQSADVQAELEVLKDLRKRVSLGTASSPSVCAYTFHNTHDNLNCISISDDSSLLAGGFSESFIKIWSLKGDRLRKPTAENDKDHPDYVRLIGHAGPVYGTSFNHDNEYLLSCSQDQTARLWNMHTFENVVVYKSHNYPVWDVDFGPFGFYFATASHDRTARLWTCDHTYPLRIFAGHLSDVDVVKFHPNSKYLVTGSSDRTARLWDVQRGSCVRVFTGHTGGIKTVAISPNGRLMASAGEDSTVNLWDLGSGRRLKTLAGHQDHVYALDFSADSHVLVSGGADNTVRVWDVNSGTQSSSTSSPPIMRSNETKRIRLDETARKDKGDKKMEDRPMATNHPLAVFPTKQTPIYTVKFTKRNLCLVAGAFSP</sequence>
<feature type="repeat" description="WD" evidence="7">
    <location>
        <begin position="619"/>
        <end position="660"/>
    </location>
</feature>
<dbReference type="PANTHER" id="PTHR19879:SF1">
    <property type="entry name" value="CANNONBALL-RELATED"/>
    <property type="match status" value="1"/>
</dbReference>
<dbReference type="FunCoup" id="A0A168R1W2">
    <property type="interactions" value="289"/>
</dbReference>
<feature type="compositionally biased region" description="Low complexity" evidence="8">
    <location>
        <begin position="9"/>
        <end position="24"/>
    </location>
</feature>
<evidence type="ECO:0000256" key="2">
    <source>
        <dbReference type="ARBA" id="ARBA00022574"/>
    </source>
</evidence>
<dbReference type="InterPro" id="IPR019775">
    <property type="entry name" value="WD40_repeat_CS"/>
</dbReference>
<evidence type="ECO:0000313" key="11">
    <source>
        <dbReference type="Proteomes" id="UP000078561"/>
    </source>
</evidence>
<dbReference type="OrthoDB" id="10266330at2759"/>
<name>A0A168R1W2_ABSGL</name>
<accession>A0A168R1W2</accession>
<evidence type="ECO:0000256" key="6">
    <source>
        <dbReference type="ARBA" id="ARBA00023242"/>
    </source>
</evidence>
<organism evidence="10">
    <name type="scientific">Absidia glauca</name>
    <name type="common">Pin mould</name>
    <dbReference type="NCBI Taxonomy" id="4829"/>
    <lineage>
        <taxon>Eukaryota</taxon>
        <taxon>Fungi</taxon>
        <taxon>Fungi incertae sedis</taxon>
        <taxon>Mucoromycota</taxon>
        <taxon>Mucoromycotina</taxon>
        <taxon>Mucoromycetes</taxon>
        <taxon>Mucorales</taxon>
        <taxon>Cunninghamellaceae</taxon>
        <taxon>Absidia</taxon>
    </lineage>
</organism>
<keyword evidence="6" id="KW-0539">Nucleus</keyword>
<dbReference type="InterPro" id="IPR015943">
    <property type="entry name" value="WD40/YVTN_repeat-like_dom_sf"/>
</dbReference>
<feature type="repeat" description="WD" evidence="7">
    <location>
        <begin position="493"/>
        <end position="524"/>
    </location>
</feature>
<dbReference type="Gene3D" id="1.25.40.500">
    <property type="entry name" value="TFIID subunit TAF5, NTD2 domain"/>
    <property type="match status" value="1"/>
</dbReference>
<comment type="subcellular location">
    <subcellularLocation>
        <location evidence="1">Nucleus</location>
    </subcellularLocation>
</comment>
<dbReference type="CDD" id="cd08044">
    <property type="entry name" value="TAF5_NTD2"/>
    <property type="match status" value="1"/>
</dbReference>
<dbReference type="InterPro" id="IPR036322">
    <property type="entry name" value="WD40_repeat_dom_sf"/>
</dbReference>
<dbReference type="InterPro" id="IPR007582">
    <property type="entry name" value="TFIID_NTD2"/>
</dbReference>
<feature type="domain" description="TFIID subunit TAF5 NTD2" evidence="9">
    <location>
        <begin position="155"/>
        <end position="285"/>
    </location>
</feature>
<dbReference type="PANTHER" id="PTHR19879">
    <property type="entry name" value="TRANSCRIPTION INITIATION FACTOR TFIID"/>
    <property type="match status" value="1"/>
</dbReference>
<keyword evidence="5" id="KW-0804">Transcription</keyword>
<dbReference type="PROSITE" id="PS50082">
    <property type="entry name" value="WD_REPEATS_2"/>
    <property type="match status" value="5"/>
</dbReference>
<dbReference type="GO" id="GO:0006367">
    <property type="term" value="P:transcription initiation at RNA polymerase II promoter"/>
    <property type="evidence" value="ECO:0007669"/>
    <property type="project" value="TreeGrafter"/>
</dbReference>
<dbReference type="CDD" id="cd00200">
    <property type="entry name" value="WD40"/>
    <property type="match status" value="1"/>
</dbReference>
<feature type="compositionally biased region" description="Low complexity" evidence="8">
    <location>
        <begin position="35"/>
        <end position="54"/>
    </location>
</feature>
<evidence type="ECO:0000313" key="10">
    <source>
        <dbReference type="EMBL" id="SAM05958.1"/>
    </source>
</evidence>
<dbReference type="Pfam" id="PF04494">
    <property type="entry name" value="TFIID_NTD2"/>
    <property type="match status" value="1"/>
</dbReference>
<dbReference type="Gene3D" id="2.130.10.10">
    <property type="entry name" value="YVTN repeat-like/Quinoprotein amine dehydrogenase"/>
    <property type="match status" value="2"/>
</dbReference>
<feature type="repeat" description="WD" evidence="7">
    <location>
        <begin position="535"/>
        <end position="576"/>
    </location>
</feature>
<dbReference type="InterPro" id="IPR020472">
    <property type="entry name" value="WD40_PAC1"/>
</dbReference>
<keyword evidence="4" id="KW-0805">Transcription regulation</keyword>
<dbReference type="OMA" id="YMPGREL"/>
<evidence type="ECO:0000256" key="1">
    <source>
        <dbReference type="ARBA" id="ARBA00004123"/>
    </source>
</evidence>
<feature type="repeat" description="WD" evidence="7">
    <location>
        <begin position="451"/>
        <end position="492"/>
    </location>
</feature>
<dbReference type="InParanoid" id="A0A168R1W2"/>
<keyword evidence="3" id="KW-0677">Repeat</keyword>
<dbReference type="GO" id="GO:0016251">
    <property type="term" value="F:RNA polymerase II general transcription initiation factor activity"/>
    <property type="evidence" value="ECO:0007669"/>
    <property type="project" value="TreeGrafter"/>
</dbReference>
<dbReference type="SMART" id="SM00320">
    <property type="entry name" value="WD40"/>
    <property type="match status" value="6"/>
</dbReference>
<evidence type="ECO:0000256" key="4">
    <source>
        <dbReference type="ARBA" id="ARBA00023015"/>
    </source>
</evidence>
<dbReference type="SUPFAM" id="SSF160897">
    <property type="entry name" value="Taf5 N-terminal domain-like"/>
    <property type="match status" value="1"/>
</dbReference>
<dbReference type="AlphaFoldDB" id="A0A168R1W2"/>
<dbReference type="PRINTS" id="PR00320">
    <property type="entry name" value="GPROTEINBRPT"/>
</dbReference>
<gene>
    <name evidence="10" type="primary">ABSGL_11833.1 scaffold 12340</name>
</gene>
<evidence type="ECO:0000259" key="9">
    <source>
        <dbReference type="Pfam" id="PF04494"/>
    </source>
</evidence>
<feature type="compositionally biased region" description="Low complexity" evidence="8">
    <location>
        <begin position="654"/>
        <end position="663"/>
    </location>
</feature>
<dbReference type="SUPFAM" id="SSF50978">
    <property type="entry name" value="WD40 repeat-like"/>
    <property type="match status" value="1"/>
</dbReference>
<keyword evidence="11" id="KW-1185">Reference proteome</keyword>
<keyword evidence="2 7" id="KW-0853">WD repeat</keyword>
<dbReference type="Proteomes" id="UP000078561">
    <property type="component" value="Unassembled WGS sequence"/>
</dbReference>
<dbReference type="PROSITE" id="PS00678">
    <property type="entry name" value="WD_REPEATS_1"/>
    <property type="match status" value="4"/>
</dbReference>
<evidence type="ECO:0000256" key="8">
    <source>
        <dbReference type="SAM" id="MobiDB-lite"/>
    </source>
</evidence>
<dbReference type="GO" id="GO:0005669">
    <property type="term" value="C:transcription factor TFIID complex"/>
    <property type="evidence" value="ECO:0007669"/>
    <property type="project" value="TreeGrafter"/>
</dbReference>
<evidence type="ECO:0000256" key="7">
    <source>
        <dbReference type="PROSITE-ProRule" id="PRU00221"/>
    </source>
</evidence>
<feature type="compositionally biased region" description="Basic and acidic residues" evidence="8">
    <location>
        <begin position="670"/>
        <end position="693"/>
    </location>
</feature>
<dbReference type="InterPro" id="IPR001680">
    <property type="entry name" value="WD40_rpt"/>
</dbReference>
<feature type="region of interest" description="Disordered" evidence="8">
    <location>
        <begin position="1"/>
        <end position="61"/>
    </location>
</feature>